<comment type="caution">
    <text evidence="2">The sequence shown here is derived from an EMBL/GenBank/DDBJ whole genome shotgun (WGS) entry which is preliminary data.</text>
</comment>
<dbReference type="InterPro" id="IPR004013">
    <property type="entry name" value="PHP_dom"/>
</dbReference>
<gene>
    <name evidence="2" type="ORF">EYC98_09800</name>
</gene>
<dbReference type="CDD" id="cd07438">
    <property type="entry name" value="PHP_HisPPase_AMP"/>
    <property type="match status" value="1"/>
</dbReference>
<dbReference type="PANTHER" id="PTHR42924:SF3">
    <property type="entry name" value="POLYMERASE_HISTIDINOL PHOSPHATASE N-TERMINAL DOMAIN-CONTAINING PROTEIN"/>
    <property type="match status" value="1"/>
</dbReference>
<dbReference type="SUPFAM" id="SSF89550">
    <property type="entry name" value="PHP domain-like"/>
    <property type="match status" value="1"/>
</dbReference>
<dbReference type="RefSeq" id="WP_279245167.1">
    <property type="nucleotide sequence ID" value="NZ_SHNN01000002.1"/>
</dbReference>
<organism evidence="2 3">
    <name type="scientific">Candidatus Litorirhabdus singularis</name>
    <dbReference type="NCBI Taxonomy" id="2518993"/>
    <lineage>
        <taxon>Bacteria</taxon>
        <taxon>Pseudomonadati</taxon>
        <taxon>Pseudomonadota</taxon>
        <taxon>Gammaproteobacteria</taxon>
        <taxon>Cellvibrionales</taxon>
        <taxon>Halieaceae</taxon>
        <taxon>Candidatus Litorirhabdus</taxon>
    </lineage>
</organism>
<keyword evidence="3" id="KW-1185">Reference proteome</keyword>
<dbReference type="InterPro" id="IPR003141">
    <property type="entry name" value="Pol/His_phosphatase_N"/>
</dbReference>
<name>A0ABT3TFS6_9GAMM</name>
<accession>A0ABT3TFS6</accession>
<evidence type="ECO:0000313" key="3">
    <source>
        <dbReference type="Proteomes" id="UP001143362"/>
    </source>
</evidence>
<evidence type="ECO:0000313" key="2">
    <source>
        <dbReference type="EMBL" id="MCX2981157.1"/>
    </source>
</evidence>
<reference evidence="2" key="1">
    <citation type="submission" date="2019-02" db="EMBL/GenBank/DDBJ databases">
        <authorList>
            <person name="Li S.-H."/>
        </authorList>
    </citation>
    <scope>NUCLEOTIDE SEQUENCE</scope>
    <source>
        <strain evidence="2">IMCC14734</strain>
    </source>
</reference>
<dbReference type="Proteomes" id="UP001143362">
    <property type="component" value="Unassembled WGS sequence"/>
</dbReference>
<feature type="domain" description="Polymerase/histidinol phosphatase N-terminal" evidence="1">
    <location>
        <begin position="3"/>
        <end position="68"/>
    </location>
</feature>
<dbReference type="Gene3D" id="3.20.20.140">
    <property type="entry name" value="Metal-dependent hydrolases"/>
    <property type="match status" value="1"/>
</dbReference>
<dbReference type="InterPro" id="IPR052018">
    <property type="entry name" value="PHP_domain"/>
</dbReference>
<dbReference type="SMART" id="SM00481">
    <property type="entry name" value="POLIIIAc"/>
    <property type="match status" value="1"/>
</dbReference>
<evidence type="ECO:0000259" key="1">
    <source>
        <dbReference type="SMART" id="SM00481"/>
    </source>
</evidence>
<dbReference type="PANTHER" id="PTHR42924">
    <property type="entry name" value="EXONUCLEASE"/>
    <property type="match status" value="1"/>
</dbReference>
<proteinExistence type="predicted"/>
<dbReference type="Gene3D" id="1.10.150.650">
    <property type="match status" value="1"/>
</dbReference>
<dbReference type="InterPro" id="IPR016195">
    <property type="entry name" value="Pol/histidinol_Pase-like"/>
</dbReference>
<protein>
    <submittedName>
        <fullName evidence="2">PHP domain-containing protein</fullName>
    </submittedName>
</protein>
<dbReference type="EMBL" id="SHNN01000002">
    <property type="protein sequence ID" value="MCX2981157.1"/>
    <property type="molecule type" value="Genomic_DNA"/>
</dbReference>
<dbReference type="Pfam" id="PF02811">
    <property type="entry name" value="PHP"/>
    <property type="match status" value="1"/>
</dbReference>
<sequence length="274" mass="29854">MIIDFHCHSNASDGALSPLELWEAAADAGVEQFAVTDHDTLAGYLQLREQAPASSMQLRSGAELSCVWSKTTVHIVGLDFDAEHAAMQEAMQLLQQARVSRAEAIAERLQKCGFSGALEGAQRHAGSSQLGRPHFAAWMVEQGHSKDMGSAFDKYLGAGKVGDVKAFWPNLEQAVQWIVAAGGVAILAHPLKYRFTNMKLRRLLEAFCASGGSAIEVYSGRQSEDRTRYLGKLATDFELLMSAGSDFHRTFEYGPRLGVDVERLPPGIGLWSQA</sequence>